<organism evidence="2 3">
    <name type="scientific">Streptomyces niveus</name>
    <name type="common">Streptomyces spheroides</name>
    <dbReference type="NCBI Taxonomy" id="193462"/>
    <lineage>
        <taxon>Bacteria</taxon>
        <taxon>Bacillati</taxon>
        <taxon>Actinomycetota</taxon>
        <taxon>Actinomycetes</taxon>
        <taxon>Kitasatosporales</taxon>
        <taxon>Streptomycetaceae</taxon>
        <taxon>Streptomyces</taxon>
    </lineage>
</organism>
<sequence>MSDAREDEALGDALSDSDILKALTLHSARGGGPAIGGARLRHVRRQQLLRCRVVRFTERRHETPRTAFGKEDLSALPLYEGAITDHPLPEPEGPGKITLVRAGSYRPVPCPCDNGSQQCAGCSGSGGHPCTCRNEPPPCDVCLDVAPCAACEKAGGARVRTTKARPAASGPGVTAPGAGRVSCAVCRTPEAACPRCSGRGRVRCPHCDGRGRETCARCSGRGVGTHDVCGGKGSLTHWVEGTVEYAHETASLSLPKPDWPDKVRQRLTTAARWQRRTVPPGGGVPAGVDDEHRAAVAAHLTRGRVELSRRVTLETCPLARVELMDDPHRVFHVFPGARSLEVVSTLSDRLKRRLIAAGAVIIIVVVLVLRLLT</sequence>
<dbReference type="Proteomes" id="UP001432209">
    <property type="component" value="Chromosome"/>
</dbReference>
<dbReference type="EMBL" id="CP109495">
    <property type="protein sequence ID" value="WUX51052.1"/>
    <property type="molecule type" value="Genomic_DNA"/>
</dbReference>
<dbReference type="RefSeq" id="WP_329074714.1">
    <property type="nucleotide sequence ID" value="NZ_CP109495.1"/>
</dbReference>
<name>A0ABZ1ZX73_STRNV</name>
<keyword evidence="1" id="KW-0472">Membrane</keyword>
<keyword evidence="1" id="KW-0812">Transmembrane</keyword>
<evidence type="ECO:0000313" key="2">
    <source>
        <dbReference type="EMBL" id="WUX51052.1"/>
    </source>
</evidence>
<accession>A0ABZ1ZX73</accession>
<evidence type="ECO:0000256" key="1">
    <source>
        <dbReference type="SAM" id="Phobius"/>
    </source>
</evidence>
<protein>
    <recommendedName>
        <fullName evidence="4">CR-type domain-containing protein</fullName>
    </recommendedName>
</protein>
<gene>
    <name evidence="2" type="ORF">OG442_05590</name>
</gene>
<keyword evidence="3" id="KW-1185">Reference proteome</keyword>
<dbReference type="PANTHER" id="PTHR48465">
    <property type="entry name" value="PROTEIN SSUH2 HOMOLOG"/>
    <property type="match status" value="1"/>
</dbReference>
<evidence type="ECO:0000313" key="3">
    <source>
        <dbReference type="Proteomes" id="UP001432209"/>
    </source>
</evidence>
<dbReference type="PANTHER" id="PTHR48465:SF1">
    <property type="entry name" value="PROTEIN SSUH2 HOMOLOG"/>
    <property type="match status" value="1"/>
</dbReference>
<evidence type="ECO:0008006" key="4">
    <source>
        <dbReference type="Google" id="ProtNLM"/>
    </source>
</evidence>
<feature type="transmembrane region" description="Helical" evidence="1">
    <location>
        <begin position="354"/>
        <end position="372"/>
    </location>
</feature>
<dbReference type="InterPro" id="IPR052789">
    <property type="entry name" value="SSUH2_homolog"/>
</dbReference>
<reference evidence="2" key="1">
    <citation type="submission" date="2022-10" db="EMBL/GenBank/DDBJ databases">
        <title>The complete genomes of actinobacterial strains from the NBC collection.</title>
        <authorList>
            <person name="Joergensen T.S."/>
            <person name="Alvarez Arevalo M."/>
            <person name="Sterndorff E.B."/>
            <person name="Faurdal D."/>
            <person name="Vuksanovic O."/>
            <person name="Mourched A.-S."/>
            <person name="Charusanti P."/>
            <person name="Shaw S."/>
            <person name="Blin K."/>
            <person name="Weber T."/>
        </authorList>
    </citation>
    <scope>NUCLEOTIDE SEQUENCE</scope>
    <source>
        <strain evidence="2">NBC_01432</strain>
    </source>
</reference>
<keyword evidence="1" id="KW-1133">Transmembrane helix</keyword>
<proteinExistence type="predicted"/>